<dbReference type="EMBL" id="BBYQ01000144">
    <property type="protein sequence ID" value="GAP32166.1"/>
    <property type="molecule type" value="Genomic_DNA"/>
</dbReference>
<evidence type="ECO:0000256" key="1">
    <source>
        <dbReference type="SAM" id="MobiDB-lite"/>
    </source>
</evidence>
<reference evidence="4" key="1">
    <citation type="submission" date="2015-07" db="EMBL/GenBank/DDBJ databases">
        <title>Nocardia seriolae U-1 whole genome shotgun sequence.</title>
        <authorList>
            <person name="Imajoh M."/>
            <person name="Fukumoto Y."/>
            <person name="Sukeda M."/>
            <person name="Yamane J."/>
            <person name="Yamasaki K."/>
            <person name="Shimizu M."/>
            <person name="Ohnishi K."/>
            <person name="Oshima S."/>
        </authorList>
    </citation>
    <scope>NUCLEOTIDE SEQUENCE [LARGE SCALE GENOMIC DNA]</scope>
    <source>
        <strain evidence="4">U-1</strain>
    </source>
</reference>
<sequence length="282" mass="30479">MGIAEIAEYAGMSRQGISNMRGRDDSFPAPVAELKSGPVFLESEIKAFFEPRIGSPAVPAAASHGRGERGAPPEFDPLDKGNLIASVVNALYISPAVPLTLREHFVGSGLYCLYYSGDDELYAPIADGDPTRPICVGTTLGFTRASSGTVSPTSSVALANRLNYLARAIDAVEQRGPDGGGHHLSLRDFSYRCLVVDEMWARPAEAWIIQNSAPVWNCVIPGIGNHTPGRSRVGVRSRWDELHPGRGSADHQPSRHTIEELEDSVRTHFMLDLDSEKSRGAD</sequence>
<evidence type="ECO:0000313" key="2">
    <source>
        <dbReference type="EMBL" id="APA96687.1"/>
    </source>
</evidence>
<evidence type="ECO:0000313" key="5">
    <source>
        <dbReference type="Proteomes" id="UP000180166"/>
    </source>
</evidence>
<evidence type="ECO:0008006" key="6">
    <source>
        <dbReference type="Google" id="ProtNLM"/>
    </source>
</evidence>
<dbReference type="GeneID" id="93373355"/>
<accession>A0ABC9Z3S9</accession>
<protein>
    <recommendedName>
        <fullName evidence="6">Eco29kI family restriction endonuclease</fullName>
    </recommendedName>
</protein>
<keyword evidence="4" id="KW-1185">Reference proteome</keyword>
<dbReference type="RefSeq" id="WP_158660754.1">
    <property type="nucleotide sequence ID" value="NZ_AP028458.1"/>
</dbReference>
<dbReference type="InterPro" id="IPR018575">
    <property type="entry name" value="Restrct_endonuc_II_Eco29kI"/>
</dbReference>
<dbReference type="Proteomes" id="UP000180166">
    <property type="component" value="Chromosome"/>
</dbReference>
<organism evidence="3 4">
    <name type="scientific">Nocardia seriolae</name>
    <dbReference type="NCBI Taxonomy" id="37332"/>
    <lineage>
        <taxon>Bacteria</taxon>
        <taxon>Bacillati</taxon>
        <taxon>Actinomycetota</taxon>
        <taxon>Actinomycetes</taxon>
        <taxon>Mycobacteriales</taxon>
        <taxon>Nocardiaceae</taxon>
        <taxon>Nocardia</taxon>
    </lineage>
</organism>
<reference evidence="3 4" key="2">
    <citation type="journal article" date="2016" name="Genome Announc.">
        <title>Draft Genome Sequence of Erythromycin- and Oxytetracycline-Sensitive Nocardia seriolae Strain U-1 (NBRC 110359).</title>
        <authorList>
            <person name="Imajoh M."/>
            <person name="Sukeda M."/>
            <person name="Shimizu M."/>
            <person name="Yamane J."/>
            <person name="Ohnishi K."/>
            <person name="Oshima S."/>
        </authorList>
    </citation>
    <scope>NUCLEOTIDE SEQUENCE [LARGE SCALE GENOMIC DNA]</scope>
    <source>
        <strain evidence="3 4">U-1</strain>
    </source>
</reference>
<evidence type="ECO:0000313" key="4">
    <source>
        <dbReference type="Proteomes" id="UP000037179"/>
    </source>
</evidence>
<gene>
    <name evidence="2" type="ORF">NS506_02625</name>
    <name evidence="3" type="ORF">NSK11_contig00144-0008</name>
</gene>
<name>A0ABC9Z3S9_9NOCA</name>
<evidence type="ECO:0000313" key="3">
    <source>
        <dbReference type="EMBL" id="GAP32166.1"/>
    </source>
</evidence>
<dbReference type="Pfam" id="PF09517">
    <property type="entry name" value="RE_Eco29kI"/>
    <property type="match status" value="1"/>
</dbReference>
<feature type="region of interest" description="Disordered" evidence="1">
    <location>
        <begin position="58"/>
        <end position="77"/>
    </location>
</feature>
<proteinExistence type="predicted"/>
<reference evidence="2 5" key="3">
    <citation type="submission" date="2016-10" db="EMBL/GenBank/DDBJ databases">
        <title>Genome sequence of Nocardia seriolae strain EM150506, isolated from Anguila japonica.</title>
        <authorList>
            <person name="Han H.-J."/>
        </authorList>
    </citation>
    <scope>NUCLEOTIDE SEQUENCE [LARGE SCALE GENOMIC DNA]</scope>
    <source>
        <strain evidence="2 5">EM150506</strain>
    </source>
</reference>
<dbReference type="Proteomes" id="UP000037179">
    <property type="component" value="Unassembled WGS sequence"/>
</dbReference>
<dbReference type="EMBL" id="CP017839">
    <property type="protein sequence ID" value="APA96687.1"/>
    <property type="molecule type" value="Genomic_DNA"/>
</dbReference>
<dbReference type="KEGG" id="nsr:NS506_02625"/>
<dbReference type="AlphaFoldDB" id="A0ABC9Z3S9"/>